<dbReference type="HOGENOM" id="CLU_2575982_0_0_1"/>
<dbReference type="GeneID" id="68916958"/>
<dbReference type="KEGG" id="cbr:CBG_25472"/>
<accession>B6IFI6</accession>
<evidence type="ECO:0000256" key="1">
    <source>
        <dbReference type="SAM" id="SignalP"/>
    </source>
</evidence>
<sequence>MAYRRGGGRLHRLLLSLLPMRVPAQSVCHLCLVSSRPQYSLARLLPFLGKASSAKHRLSRNHQPLTIRLCFDCVEEEERRR</sequence>
<evidence type="ECO:0000313" key="3">
    <source>
        <dbReference type="Proteomes" id="UP000008549"/>
    </source>
</evidence>
<dbReference type="InParanoid" id="B6IFI6"/>
<reference evidence="2 3" key="1">
    <citation type="journal article" date="2003" name="PLoS Biol.">
        <title>The genome sequence of Caenorhabditis briggsae: a platform for comparative genomics.</title>
        <authorList>
            <person name="Stein L.D."/>
            <person name="Bao Z."/>
            <person name="Blasiar D."/>
            <person name="Blumenthal T."/>
            <person name="Brent M.R."/>
            <person name="Chen N."/>
            <person name="Chinwalla A."/>
            <person name="Clarke L."/>
            <person name="Clee C."/>
            <person name="Coghlan A."/>
            <person name="Coulson A."/>
            <person name="D'Eustachio P."/>
            <person name="Fitch D.H."/>
            <person name="Fulton L.A."/>
            <person name="Fulton R.E."/>
            <person name="Griffiths-Jones S."/>
            <person name="Harris T.W."/>
            <person name="Hillier L.W."/>
            <person name="Kamath R."/>
            <person name="Kuwabara P.E."/>
            <person name="Mardis E.R."/>
            <person name="Marra M.A."/>
            <person name="Miner T.L."/>
            <person name="Minx P."/>
            <person name="Mullikin J.C."/>
            <person name="Plumb R.W."/>
            <person name="Rogers J."/>
            <person name="Schein J.E."/>
            <person name="Sohrmann M."/>
            <person name="Spieth J."/>
            <person name="Stajich J.E."/>
            <person name="Wei C."/>
            <person name="Willey D."/>
            <person name="Wilson R.K."/>
            <person name="Durbin R."/>
            <person name="Waterston R.H."/>
        </authorList>
    </citation>
    <scope>NUCLEOTIDE SEQUENCE [LARGE SCALE GENOMIC DNA]</scope>
    <source>
        <strain evidence="2 3">AF16</strain>
    </source>
</reference>
<dbReference type="CTD" id="68916958"/>
<proteinExistence type="predicted"/>
<reference evidence="2 3" key="2">
    <citation type="journal article" date="2011" name="PLoS Genet.">
        <title>Caenorhabditis briggsae recombinant inbred line genotypes reveal inter-strain incompatibility and the evolution of recombination.</title>
        <authorList>
            <person name="Ross J.A."/>
            <person name="Koboldt D.C."/>
            <person name="Staisch J.E."/>
            <person name="Chamberlin H.M."/>
            <person name="Gupta B.P."/>
            <person name="Miller R.D."/>
            <person name="Baird S.E."/>
            <person name="Haag E.S."/>
        </authorList>
    </citation>
    <scope>NUCLEOTIDE SEQUENCE [LARGE SCALE GENOMIC DNA]</scope>
    <source>
        <strain evidence="2 3">AF16</strain>
    </source>
</reference>
<keyword evidence="3" id="KW-1185">Reference proteome</keyword>
<dbReference type="Proteomes" id="UP000008549">
    <property type="component" value="Unassembled WGS sequence"/>
</dbReference>
<dbReference type="EMBL" id="HE600948">
    <property type="protein sequence ID" value="CAR98666.1"/>
    <property type="molecule type" value="Genomic_DNA"/>
</dbReference>
<name>B6IFI6_CAEBR</name>
<evidence type="ECO:0000313" key="2">
    <source>
        <dbReference type="EMBL" id="CAR98666.1"/>
    </source>
</evidence>
<organism evidence="2 3">
    <name type="scientific">Caenorhabditis briggsae</name>
    <dbReference type="NCBI Taxonomy" id="6238"/>
    <lineage>
        <taxon>Eukaryota</taxon>
        <taxon>Metazoa</taxon>
        <taxon>Ecdysozoa</taxon>
        <taxon>Nematoda</taxon>
        <taxon>Chromadorea</taxon>
        <taxon>Rhabditida</taxon>
        <taxon>Rhabditina</taxon>
        <taxon>Rhabditomorpha</taxon>
        <taxon>Rhabditoidea</taxon>
        <taxon>Rhabditidae</taxon>
        <taxon>Peloderinae</taxon>
        <taxon>Caenorhabditis</taxon>
    </lineage>
</organism>
<gene>
    <name evidence="2" type="ORF">CBG25472</name>
    <name evidence="2" type="ORF">CBG_25472</name>
</gene>
<keyword evidence="1" id="KW-0732">Signal</keyword>
<feature type="chain" id="PRO_5002844180" evidence="1">
    <location>
        <begin position="25"/>
        <end position="81"/>
    </location>
</feature>
<dbReference type="AlphaFoldDB" id="B6IFI6"/>
<protein>
    <submittedName>
        <fullName evidence="2">Protein CBG25472</fullName>
    </submittedName>
</protein>
<feature type="signal peptide" evidence="1">
    <location>
        <begin position="1"/>
        <end position="24"/>
    </location>
</feature>
<dbReference type="RefSeq" id="XP_045098237.1">
    <property type="nucleotide sequence ID" value="XM_045241798.1"/>
</dbReference>